<evidence type="ECO:0000313" key="2">
    <source>
        <dbReference type="Proteomes" id="UP001178507"/>
    </source>
</evidence>
<accession>A0AA36JBB6</accession>
<reference evidence="1" key="1">
    <citation type="submission" date="2023-08" db="EMBL/GenBank/DDBJ databases">
        <authorList>
            <person name="Chen Y."/>
            <person name="Shah S."/>
            <person name="Dougan E. K."/>
            <person name="Thang M."/>
            <person name="Chan C."/>
        </authorList>
    </citation>
    <scope>NUCLEOTIDE SEQUENCE</scope>
</reference>
<keyword evidence="2" id="KW-1185">Reference proteome</keyword>
<dbReference type="AlphaFoldDB" id="A0AA36JBB6"/>
<organism evidence="1 2">
    <name type="scientific">Effrenium voratum</name>
    <dbReference type="NCBI Taxonomy" id="2562239"/>
    <lineage>
        <taxon>Eukaryota</taxon>
        <taxon>Sar</taxon>
        <taxon>Alveolata</taxon>
        <taxon>Dinophyceae</taxon>
        <taxon>Suessiales</taxon>
        <taxon>Symbiodiniaceae</taxon>
        <taxon>Effrenium</taxon>
    </lineage>
</organism>
<dbReference type="EMBL" id="CAUJNA010003435">
    <property type="protein sequence ID" value="CAJ1401934.1"/>
    <property type="molecule type" value="Genomic_DNA"/>
</dbReference>
<evidence type="ECO:0000313" key="1">
    <source>
        <dbReference type="EMBL" id="CAJ1401934.1"/>
    </source>
</evidence>
<sequence>MNAATPASLVRLAELHFSRFRWFGSFVLPFLNESLAKNPFVSPSEHWEETGLTYTICPLDQLRKDIAGMSPKDGLASRQALWNGVAHFQTCADPFFKQSFTAEY</sequence>
<proteinExistence type="predicted"/>
<dbReference type="Proteomes" id="UP001178507">
    <property type="component" value="Unassembled WGS sequence"/>
</dbReference>
<gene>
    <name evidence="1" type="ORF">EVOR1521_LOCUS24959</name>
</gene>
<comment type="caution">
    <text evidence="1">The sequence shown here is derived from an EMBL/GenBank/DDBJ whole genome shotgun (WGS) entry which is preliminary data.</text>
</comment>
<protein>
    <submittedName>
        <fullName evidence="1">Uncharacterized protein</fullName>
    </submittedName>
</protein>
<name>A0AA36JBB6_9DINO</name>